<evidence type="ECO:0000256" key="4">
    <source>
        <dbReference type="ARBA" id="ARBA00023204"/>
    </source>
</evidence>
<protein>
    <submittedName>
        <fullName evidence="7">ADL276Wp</fullName>
    </submittedName>
</protein>
<evidence type="ECO:0000256" key="5">
    <source>
        <dbReference type="ARBA" id="ARBA00023242"/>
    </source>
</evidence>
<dbReference type="FunCoup" id="Q75B53">
    <property type="interactions" value="21"/>
</dbReference>
<accession>Q75B53</accession>
<evidence type="ECO:0000313" key="8">
    <source>
        <dbReference type="Proteomes" id="UP000000591"/>
    </source>
</evidence>
<dbReference type="GO" id="GO:0032798">
    <property type="term" value="C:Swi5-Sfr1 complex"/>
    <property type="evidence" value="ECO:0007669"/>
    <property type="project" value="EnsemblFungi"/>
</dbReference>
<dbReference type="OrthoDB" id="27934at2759"/>
<dbReference type="EMBL" id="AE016817">
    <property type="protein sequence ID" value="AAS51644.1"/>
    <property type="molecule type" value="Genomic_DNA"/>
</dbReference>
<dbReference type="OMA" id="AQMASNY"/>
<evidence type="ECO:0000313" key="7">
    <source>
        <dbReference type="EMBL" id="AAS51644.1"/>
    </source>
</evidence>
<dbReference type="GO" id="GO:0007131">
    <property type="term" value="P:reciprocal meiotic recombination"/>
    <property type="evidence" value="ECO:0007669"/>
    <property type="project" value="EnsemblFungi"/>
</dbReference>
<dbReference type="GO" id="GO:0000794">
    <property type="term" value="C:condensed nuclear chromosome"/>
    <property type="evidence" value="ECO:0007669"/>
    <property type="project" value="EnsemblFungi"/>
</dbReference>
<dbReference type="eggNOG" id="ENOG502S2TF">
    <property type="taxonomic scope" value="Eukaryota"/>
</dbReference>
<dbReference type="Pfam" id="PF10376">
    <property type="entry name" value="Mei5"/>
    <property type="match status" value="1"/>
</dbReference>
<dbReference type="Proteomes" id="UP000000591">
    <property type="component" value="Chromosome IV"/>
</dbReference>
<reference evidence="8" key="2">
    <citation type="journal article" date="2013" name="G3 (Bethesda)">
        <title>Genomes of Ashbya fungi isolated from insects reveal four mating-type loci, numerous translocations, lack of transposons, and distinct gene duplications.</title>
        <authorList>
            <person name="Dietrich F.S."/>
            <person name="Voegeli S."/>
            <person name="Kuo S."/>
            <person name="Philippsen P."/>
        </authorList>
    </citation>
    <scope>GENOME REANNOTATION</scope>
    <source>
        <strain evidence="8">ATCC 10895 / CBS 109.51 / FGSC 9923 / NRRL Y-1056</strain>
    </source>
</reference>
<gene>
    <name evidence="7" type="ORF">AGOS_ADL276W</name>
</gene>
<evidence type="ECO:0000256" key="6">
    <source>
        <dbReference type="SAM" id="Coils"/>
    </source>
</evidence>
<comment type="similarity">
    <text evidence="2">Belongs to the SFR1/MEI5 family.</text>
</comment>
<dbReference type="Gene3D" id="6.10.140.1020">
    <property type="match status" value="1"/>
</dbReference>
<dbReference type="GO" id="GO:0000707">
    <property type="term" value="P:meiotic DNA recombinase assembly"/>
    <property type="evidence" value="ECO:0007669"/>
    <property type="project" value="EnsemblFungi"/>
</dbReference>
<dbReference type="KEGG" id="ago:AGOS_ADL276W"/>
<name>Q75B53_EREGS</name>
<keyword evidence="3" id="KW-0227">DNA damage</keyword>
<keyword evidence="4" id="KW-0234">DNA repair</keyword>
<sequence>MSDSAGLHGSTAMQDPDSTLVEERLAATPKVINKVSKKGFKPPFSVKLKRGAICRDGAGTDLGEELRLRERALDAELRQRATQETLLRRAVKIAESYEQLRQNDSLIEKWRGVCQAAMAYILNSMMLKIGRMGGYKEFKRKEVERMKRQVEYQTNDGVEDQIAELLESDEFLRLPLDEQEEIRERMQERREEAERARERELAKLDAELAATEGEEMTMEELATRLKVDYNMVYPP</sequence>
<dbReference type="InterPro" id="IPR018468">
    <property type="entry name" value="SFR1/Mei5"/>
</dbReference>
<keyword evidence="8" id="KW-1185">Reference proteome</keyword>
<dbReference type="HOGENOM" id="CLU_084833_1_0_1"/>
<dbReference type="GeneID" id="4619955"/>
<reference evidence="7 8" key="1">
    <citation type="journal article" date="2004" name="Science">
        <title>The Ashbya gossypii genome as a tool for mapping the ancient Saccharomyces cerevisiae genome.</title>
        <authorList>
            <person name="Dietrich F.S."/>
            <person name="Voegeli S."/>
            <person name="Brachat S."/>
            <person name="Lerch A."/>
            <person name="Gates K."/>
            <person name="Steiner S."/>
            <person name="Mohr C."/>
            <person name="Pohlmann R."/>
            <person name="Luedi P."/>
            <person name="Choi S."/>
            <person name="Wing R.A."/>
            <person name="Flavier A."/>
            <person name="Gaffney T.D."/>
            <person name="Philippsen P."/>
        </authorList>
    </citation>
    <scope>NUCLEOTIDE SEQUENCE [LARGE SCALE GENOMIC DNA]</scope>
    <source>
        <strain evidence="8">ATCC 10895 / CBS 109.51 / FGSC 9923 / NRRL Y-1056</strain>
    </source>
</reference>
<evidence type="ECO:0000256" key="3">
    <source>
        <dbReference type="ARBA" id="ARBA00022763"/>
    </source>
</evidence>
<keyword evidence="5" id="KW-0539">Nucleus</keyword>
<keyword evidence="6" id="KW-0175">Coiled coil</keyword>
<evidence type="ECO:0000256" key="1">
    <source>
        <dbReference type="ARBA" id="ARBA00004123"/>
    </source>
</evidence>
<comment type="subcellular location">
    <subcellularLocation>
        <location evidence="1">Nucleus</location>
    </subcellularLocation>
</comment>
<feature type="coiled-coil region" evidence="6">
    <location>
        <begin position="176"/>
        <end position="214"/>
    </location>
</feature>
<proteinExistence type="inferred from homology"/>
<dbReference type="AlphaFoldDB" id="Q75B53"/>
<dbReference type="InParanoid" id="Q75B53"/>
<dbReference type="STRING" id="284811.Q75B53"/>
<evidence type="ECO:0000256" key="2">
    <source>
        <dbReference type="ARBA" id="ARBA00008729"/>
    </source>
</evidence>
<dbReference type="RefSeq" id="NP_983820.1">
    <property type="nucleotide sequence ID" value="NM_209173.1"/>
</dbReference>
<organism evidence="7 8">
    <name type="scientific">Eremothecium gossypii (strain ATCC 10895 / CBS 109.51 / FGSC 9923 / NRRL Y-1056)</name>
    <name type="common">Yeast</name>
    <name type="synonym">Ashbya gossypii</name>
    <dbReference type="NCBI Taxonomy" id="284811"/>
    <lineage>
        <taxon>Eukaryota</taxon>
        <taxon>Fungi</taxon>
        <taxon>Dikarya</taxon>
        <taxon>Ascomycota</taxon>
        <taxon>Saccharomycotina</taxon>
        <taxon>Saccharomycetes</taxon>
        <taxon>Saccharomycetales</taxon>
        <taxon>Saccharomycetaceae</taxon>
        <taxon>Eremothecium</taxon>
    </lineage>
</organism>